<reference evidence="6" key="1">
    <citation type="submission" date="2022-03" db="EMBL/GenBank/DDBJ databases">
        <authorList>
            <person name="Legras J.-L."/>
            <person name="Devillers H."/>
            <person name="Grondin C."/>
        </authorList>
    </citation>
    <scope>NUCLEOTIDE SEQUENCE</scope>
    <source>
        <strain evidence="6">CLIB 1423</strain>
    </source>
</reference>
<comment type="subcellular location">
    <subcellularLocation>
        <location evidence="1">Nucleus</location>
    </subcellularLocation>
</comment>
<name>A0A9P0QK34_9ASCO</name>
<evidence type="ECO:0000313" key="7">
    <source>
        <dbReference type="Proteomes" id="UP000837801"/>
    </source>
</evidence>
<dbReference type="Proteomes" id="UP000837801">
    <property type="component" value="Unassembled WGS sequence"/>
</dbReference>
<protein>
    <recommendedName>
        <fullName evidence="5">Transcription regulator LGE1 helical region domain-containing protein</fullName>
    </recommendedName>
</protein>
<dbReference type="OrthoDB" id="4096471at2759"/>
<dbReference type="InterPro" id="IPR021581">
    <property type="entry name" value="Tscrpt_reg_Lge1"/>
</dbReference>
<accession>A0A9P0QK34</accession>
<comment type="caution">
    <text evidence="6">The sequence shown here is derived from an EMBL/GenBank/DDBJ whole genome shotgun (WGS) entry which is preliminary data.</text>
</comment>
<dbReference type="CDD" id="cd22897">
    <property type="entry name" value="Lge1"/>
    <property type="match status" value="1"/>
</dbReference>
<feature type="compositionally biased region" description="Low complexity" evidence="4">
    <location>
        <begin position="117"/>
        <end position="166"/>
    </location>
</feature>
<feature type="compositionally biased region" description="Polar residues" evidence="4">
    <location>
        <begin position="89"/>
        <end position="99"/>
    </location>
</feature>
<evidence type="ECO:0000256" key="4">
    <source>
        <dbReference type="SAM" id="MobiDB-lite"/>
    </source>
</evidence>
<sequence>MDYRGDSDYYNQRNGGGGYRGSRGGGNSGYRGGRGGRGSGSGDQQSSSYYGNGSRPGRQQLPQNYYDHYNDNTGIEDPGYAPSIGGTGYAQNAGYNQSAGHGYGQAGTSNYQDRRYSGGSSRPGSSYSERSSSSSSYGYKGRGSHSGSVSHSYQQQSNSQSAGQYSRSHSQSQASPQHRSKSSAAQSHSHWVEILQIKDESTAKTLDIRQNELDAVDKTLLELNQARHNLEISLSHLERHAQNEDLNVQITNEKLEEFSYL</sequence>
<feature type="compositionally biased region" description="Gly residues" evidence="4">
    <location>
        <begin position="14"/>
        <end position="41"/>
    </location>
</feature>
<keyword evidence="2" id="KW-0156">Chromatin regulator</keyword>
<dbReference type="EMBL" id="CAKXYY010000001">
    <property type="protein sequence ID" value="CAH2350106.1"/>
    <property type="molecule type" value="Genomic_DNA"/>
</dbReference>
<feature type="region of interest" description="Disordered" evidence="4">
    <location>
        <begin position="1"/>
        <end position="187"/>
    </location>
</feature>
<dbReference type="GO" id="GO:0005634">
    <property type="term" value="C:nucleus"/>
    <property type="evidence" value="ECO:0007669"/>
    <property type="project" value="UniProtKB-SubCell"/>
</dbReference>
<evidence type="ECO:0000256" key="1">
    <source>
        <dbReference type="ARBA" id="ARBA00004123"/>
    </source>
</evidence>
<evidence type="ECO:0000256" key="2">
    <source>
        <dbReference type="ARBA" id="ARBA00022853"/>
    </source>
</evidence>
<evidence type="ECO:0000256" key="3">
    <source>
        <dbReference type="ARBA" id="ARBA00023242"/>
    </source>
</evidence>
<dbReference type="AlphaFoldDB" id="A0A9P0QK34"/>
<keyword evidence="7" id="KW-1185">Reference proteome</keyword>
<proteinExistence type="predicted"/>
<dbReference type="Pfam" id="PF11488">
    <property type="entry name" value="Lge1"/>
    <property type="match status" value="1"/>
</dbReference>
<keyword evidence="3" id="KW-0539">Nucleus</keyword>
<gene>
    <name evidence="6" type="ORF">CLIB1423_01S02608</name>
</gene>
<feature type="compositionally biased region" description="Polar residues" evidence="4">
    <location>
        <begin position="167"/>
        <end position="187"/>
    </location>
</feature>
<dbReference type="GO" id="GO:0006325">
    <property type="term" value="P:chromatin organization"/>
    <property type="evidence" value="ECO:0007669"/>
    <property type="project" value="UniProtKB-KW"/>
</dbReference>
<feature type="compositionally biased region" description="Low complexity" evidence="4">
    <location>
        <begin position="42"/>
        <end position="55"/>
    </location>
</feature>
<feature type="domain" description="Transcription regulator LGE1 helical region" evidence="5">
    <location>
        <begin position="189"/>
        <end position="259"/>
    </location>
</feature>
<evidence type="ECO:0000313" key="6">
    <source>
        <dbReference type="EMBL" id="CAH2350106.1"/>
    </source>
</evidence>
<organism evidence="6 7">
    <name type="scientific">[Candida] railenensis</name>
    <dbReference type="NCBI Taxonomy" id="45579"/>
    <lineage>
        <taxon>Eukaryota</taxon>
        <taxon>Fungi</taxon>
        <taxon>Dikarya</taxon>
        <taxon>Ascomycota</taxon>
        <taxon>Saccharomycotina</taxon>
        <taxon>Pichiomycetes</taxon>
        <taxon>Debaryomycetaceae</taxon>
        <taxon>Kurtzmaniella</taxon>
    </lineage>
</organism>
<evidence type="ECO:0000259" key="5">
    <source>
        <dbReference type="Pfam" id="PF11488"/>
    </source>
</evidence>